<gene>
    <name evidence="4" type="ORF">L332_02795</name>
</gene>
<dbReference type="InterPro" id="IPR000086">
    <property type="entry name" value="NUDIX_hydrolase_dom"/>
</dbReference>
<dbReference type="InterPro" id="IPR015797">
    <property type="entry name" value="NUDIX_hydrolase-like_dom_sf"/>
</dbReference>
<evidence type="ECO:0000256" key="2">
    <source>
        <dbReference type="ARBA" id="ARBA00022801"/>
    </source>
</evidence>
<dbReference type="PROSITE" id="PS51462">
    <property type="entry name" value="NUDIX"/>
    <property type="match status" value="1"/>
</dbReference>
<evidence type="ECO:0000256" key="1">
    <source>
        <dbReference type="ARBA" id="ARBA00001946"/>
    </source>
</evidence>
<name>U1LM45_9MICO</name>
<sequence length="144" mass="15339">MTAAPPDRIRAIAIAVVRDAAGRLLVTSTVDPVTGRTLARPPGGGIEPGELAAETIVRELDEELGLAVEAPRLLGVLESVLEFAGRTLHEHVFVLEIEMAADAVLPSVTDAGHPVWWLPVERFRDPELDLVPAGLVELLDDADA</sequence>
<dbReference type="RefSeq" id="WP_021011358.1">
    <property type="nucleotide sequence ID" value="NZ_ASHR01000032.1"/>
</dbReference>
<evidence type="ECO:0000313" key="4">
    <source>
        <dbReference type="EMBL" id="ERG63379.1"/>
    </source>
</evidence>
<dbReference type="PROSITE" id="PS00893">
    <property type="entry name" value="NUDIX_BOX"/>
    <property type="match status" value="1"/>
</dbReference>
<dbReference type="OrthoDB" id="193829at2"/>
<dbReference type="PANTHER" id="PTHR43046">
    <property type="entry name" value="GDP-MANNOSE MANNOSYL HYDROLASE"/>
    <property type="match status" value="1"/>
</dbReference>
<dbReference type="PANTHER" id="PTHR43046:SF14">
    <property type="entry name" value="MUTT_NUDIX FAMILY PROTEIN"/>
    <property type="match status" value="1"/>
</dbReference>
<proteinExistence type="predicted"/>
<evidence type="ECO:0000313" key="5">
    <source>
        <dbReference type="Proteomes" id="UP000016462"/>
    </source>
</evidence>
<organism evidence="4 5">
    <name type="scientific">Agrococcus pavilionensis RW1</name>
    <dbReference type="NCBI Taxonomy" id="1330458"/>
    <lineage>
        <taxon>Bacteria</taxon>
        <taxon>Bacillati</taxon>
        <taxon>Actinomycetota</taxon>
        <taxon>Actinomycetes</taxon>
        <taxon>Micrococcales</taxon>
        <taxon>Microbacteriaceae</taxon>
        <taxon>Agrococcus</taxon>
    </lineage>
</organism>
<dbReference type="InterPro" id="IPR020084">
    <property type="entry name" value="NUDIX_hydrolase_CS"/>
</dbReference>
<keyword evidence="2" id="KW-0378">Hydrolase</keyword>
<dbReference type="GO" id="GO:0016787">
    <property type="term" value="F:hydrolase activity"/>
    <property type="evidence" value="ECO:0007669"/>
    <property type="project" value="UniProtKB-KW"/>
</dbReference>
<dbReference type="SUPFAM" id="SSF55811">
    <property type="entry name" value="Nudix"/>
    <property type="match status" value="1"/>
</dbReference>
<feature type="domain" description="Nudix hydrolase" evidence="3">
    <location>
        <begin position="7"/>
        <end position="143"/>
    </location>
</feature>
<dbReference type="EMBL" id="ASHR01000032">
    <property type="protein sequence ID" value="ERG63379.1"/>
    <property type="molecule type" value="Genomic_DNA"/>
</dbReference>
<reference evidence="4 5" key="1">
    <citation type="journal article" date="2013" name="Genome Announc.">
        <title>First draft genome sequence from a member of the genus agrococcus, isolated from modern microbialites.</title>
        <authorList>
            <person name="White R.A.III."/>
            <person name="Grassa C.J."/>
            <person name="Suttle C.A."/>
        </authorList>
    </citation>
    <scope>NUCLEOTIDE SEQUENCE [LARGE SCALE GENOMIC DNA]</scope>
    <source>
        <strain evidence="4 5">RW1</strain>
    </source>
</reference>
<comment type="cofactor">
    <cofactor evidence="1">
        <name>Mg(2+)</name>
        <dbReference type="ChEBI" id="CHEBI:18420"/>
    </cofactor>
</comment>
<dbReference type="Gene3D" id="3.90.79.10">
    <property type="entry name" value="Nucleoside Triphosphate Pyrophosphohydrolase"/>
    <property type="match status" value="1"/>
</dbReference>
<dbReference type="Pfam" id="PF00293">
    <property type="entry name" value="NUDIX"/>
    <property type="match status" value="1"/>
</dbReference>
<dbReference type="Proteomes" id="UP000016462">
    <property type="component" value="Unassembled WGS sequence"/>
</dbReference>
<evidence type="ECO:0000259" key="3">
    <source>
        <dbReference type="PROSITE" id="PS51462"/>
    </source>
</evidence>
<accession>U1LM45</accession>
<keyword evidence="5" id="KW-1185">Reference proteome</keyword>
<comment type="caution">
    <text evidence="4">The sequence shown here is derived from an EMBL/GenBank/DDBJ whole genome shotgun (WGS) entry which is preliminary data.</text>
</comment>
<dbReference type="AlphaFoldDB" id="U1LM45"/>
<protein>
    <recommendedName>
        <fullName evidence="3">Nudix hydrolase domain-containing protein</fullName>
    </recommendedName>
</protein>